<name>A0A419SNB5_9BACL</name>
<dbReference type="OrthoDB" id="396512at2"/>
<evidence type="ECO:0000313" key="1">
    <source>
        <dbReference type="EMBL" id="RKD25775.1"/>
    </source>
</evidence>
<dbReference type="RefSeq" id="WP_120188449.1">
    <property type="nucleotide sequence ID" value="NZ_MCHY01000006.1"/>
</dbReference>
<accession>A0A419SNB5</accession>
<organism evidence="1 2">
    <name type="scientific">Ammoniphilus oxalaticus</name>
    <dbReference type="NCBI Taxonomy" id="66863"/>
    <lineage>
        <taxon>Bacteria</taxon>
        <taxon>Bacillati</taxon>
        <taxon>Bacillota</taxon>
        <taxon>Bacilli</taxon>
        <taxon>Bacillales</taxon>
        <taxon>Paenibacillaceae</taxon>
        <taxon>Aneurinibacillus group</taxon>
        <taxon>Ammoniphilus</taxon>
    </lineage>
</organism>
<comment type="caution">
    <text evidence="1">The sequence shown here is derived from an EMBL/GenBank/DDBJ whole genome shotgun (WGS) entry which is preliminary data.</text>
</comment>
<gene>
    <name evidence="1" type="ORF">BEP19_02200</name>
</gene>
<dbReference type="EMBL" id="MCHY01000006">
    <property type="protein sequence ID" value="RKD25775.1"/>
    <property type="molecule type" value="Genomic_DNA"/>
</dbReference>
<evidence type="ECO:0000313" key="2">
    <source>
        <dbReference type="Proteomes" id="UP000284219"/>
    </source>
</evidence>
<proteinExistence type="predicted"/>
<reference evidence="1 2" key="1">
    <citation type="submission" date="2016-08" db="EMBL/GenBank/DDBJ databases">
        <title>Novel Firmicute Genomes.</title>
        <authorList>
            <person name="Poppleton D.I."/>
            <person name="Gribaldo S."/>
        </authorList>
    </citation>
    <scope>NUCLEOTIDE SEQUENCE [LARGE SCALE GENOMIC DNA]</scope>
    <source>
        <strain evidence="1 2">RAOx-1</strain>
    </source>
</reference>
<dbReference type="AlphaFoldDB" id="A0A419SNB5"/>
<sequence length="387" mass="44315">MANEIHKLQNALTIFKPEIVPAKSGVRIQAEFEVNGKKDVLWYEVEERYGHYLTQDRVDGFLVGLLLFASKNNYDIKVAGPLSNQLFYQLNKYVLPVISQVYGHKPIKVFCEHLTYACINTEQAVGTGLSCGIDSFSTIYENLVKEDSHKFKITHFANFNVGSHGSLGGDKARDLFHKRAAKAKVFVDELGMDLIMVDSNISEILQLNFESTHTFRSMSVVLILQRLFGVYYYSSAFNLKESREKAYYEIFNMAMLSTESINLYSSGSAYTRVEKTRLVGEYTPAYKYLDVCVMGDFNCGKCFKCARTLLTLEIIGKIENFSSVFDLEAYRKIRANYIAEVIADREKDIFKREIYDEIMRTNYEIPVNSKLASLYLKTKSLIRDSVR</sequence>
<protein>
    <submittedName>
        <fullName evidence="1">Uncharacterized protein</fullName>
    </submittedName>
</protein>
<keyword evidence="2" id="KW-1185">Reference proteome</keyword>
<dbReference type="Proteomes" id="UP000284219">
    <property type="component" value="Unassembled WGS sequence"/>
</dbReference>